<feature type="chain" id="PRO_5043587154" evidence="3">
    <location>
        <begin position="20"/>
        <end position="421"/>
    </location>
</feature>
<dbReference type="InterPro" id="IPR001611">
    <property type="entry name" value="Leu-rich_rpt"/>
</dbReference>
<dbReference type="InterPro" id="IPR003591">
    <property type="entry name" value="Leu-rich_rpt_typical-subtyp"/>
</dbReference>
<dbReference type="SMART" id="SM00369">
    <property type="entry name" value="LRR_TYP"/>
    <property type="match status" value="6"/>
</dbReference>
<evidence type="ECO:0000256" key="2">
    <source>
        <dbReference type="ARBA" id="ARBA00022737"/>
    </source>
</evidence>
<dbReference type="PANTHER" id="PTHR48009">
    <property type="entry name" value="LEUCINE-RICH REPEAT (LRR) FAMILY PROTEIN"/>
    <property type="match status" value="1"/>
</dbReference>
<protein>
    <submittedName>
        <fullName evidence="4">Uncharacterized protein</fullName>
    </submittedName>
</protein>
<keyword evidence="2" id="KW-0677">Repeat</keyword>
<comment type="caution">
    <text evidence="4">The sequence shown here is derived from an EMBL/GenBank/DDBJ whole genome shotgun (WGS) entry which is preliminary data.</text>
</comment>
<keyword evidence="1" id="KW-0433">Leucine-rich repeat</keyword>
<name>A0AAW1H4H3_SAPOF</name>
<accession>A0AAW1H4H3</accession>
<dbReference type="InterPro" id="IPR032675">
    <property type="entry name" value="LRR_dom_sf"/>
</dbReference>
<evidence type="ECO:0000256" key="1">
    <source>
        <dbReference type="ARBA" id="ARBA00022614"/>
    </source>
</evidence>
<organism evidence="4 5">
    <name type="scientific">Saponaria officinalis</name>
    <name type="common">Common soapwort</name>
    <name type="synonym">Lychnis saponaria</name>
    <dbReference type="NCBI Taxonomy" id="3572"/>
    <lineage>
        <taxon>Eukaryota</taxon>
        <taxon>Viridiplantae</taxon>
        <taxon>Streptophyta</taxon>
        <taxon>Embryophyta</taxon>
        <taxon>Tracheophyta</taxon>
        <taxon>Spermatophyta</taxon>
        <taxon>Magnoliopsida</taxon>
        <taxon>eudicotyledons</taxon>
        <taxon>Gunneridae</taxon>
        <taxon>Pentapetalae</taxon>
        <taxon>Caryophyllales</taxon>
        <taxon>Caryophyllaceae</taxon>
        <taxon>Caryophylleae</taxon>
        <taxon>Saponaria</taxon>
    </lineage>
</organism>
<dbReference type="SUPFAM" id="SSF52058">
    <property type="entry name" value="L domain-like"/>
    <property type="match status" value="1"/>
</dbReference>
<dbReference type="Proteomes" id="UP001443914">
    <property type="component" value="Unassembled WGS sequence"/>
</dbReference>
<keyword evidence="5" id="KW-1185">Reference proteome</keyword>
<dbReference type="Pfam" id="PF13855">
    <property type="entry name" value="LRR_8"/>
    <property type="match status" value="2"/>
</dbReference>
<gene>
    <name evidence="4" type="ORF">RND81_13G181200</name>
</gene>
<proteinExistence type="predicted"/>
<evidence type="ECO:0000313" key="4">
    <source>
        <dbReference type="EMBL" id="KAK9670149.1"/>
    </source>
</evidence>
<dbReference type="PROSITE" id="PS51450">
    <property type="entry name" value="LRR"/>
    <property type="match status" value="1"/>
</dbReference>
<dbReference type="AlphaFoldDB" id="A0AAW1H4H3"/>
<reference evidence="4" key="1">
    <citation type="submission" date="2024-03" db="EMBL/GenBank/DDBJ databases">
        <title>WGS assembly of Saponaria officinalis var. Norfolk2.</title>
        <authorList>
            <person name="Jenkins J."/>
            <person name="Shu S."/>
            <person name="Grimwood J."/>
            <person name="Barry K."/>
            <person name="Goodstein D."/>
            <person name="Schmutz J."/>
            <person name="Leebens-Mack J."/>
            <person name="Osbourn A."/>
        </authorList>
    </citation>
    <scope>NUCLEOTIDE SEQUENCE [LARGE SCALE GENOMIC DNA]</scope>
    <source>
        <strain evidence="4">JIC</strain>
    </source>
</reference>
<dbReference type="PANTHER" id="PTHR48009:SF7">
    <property type="entry name" value="LEUCINE-RICH REPEAT (LRR) FAMILY PROTEIN"/>
    <property type="match status" value="1"/>
</dbReference>
<dbReference type="InterPro" id="IPR053213">
    <property type="entry name" value="RLP29"/>
</dbReference>
<feature type="signal peptide" evidence="3">
    <location>
        <begin position="1"/>
        <end position="19"/>
    </location>
</feature>
<keyword evidence="3" id="KW-0732">Signal</keyword>
<dbReference type="Gene3D" id="3.80.10.10">
    <property type="entry name" value="Ribonuclease Inhibitor"/>
    <property type="match status" value="2"/>
</dbReference>
<evidence type="ECO:0000256" key="3">
    <source>
        <dbReference type="SAM" id="SignalP"/>
    </source>
</evidence>
<dbReference type="FunFam" id="3.80.10.10:FF:000383">
    <property type="entry name" value="Leucine-rich repeat receptor protein kinase EMS1"/>
    <property type="match status" value="2"/>
</dbReference>
<evidence type="ECO:0000313" key="5">
    <source>
        <dbReference type="Proteomes" id="UP001443914"/>
    </source>
</evidence>
<sequence>MALLLLLITLSTLTHLTTSKTHWLDTRVLIQLKHSISPSSSPPSSCISSWDFNYDPCDHLSSQIFTCGFSCETVSHSSHSNISRVTTLALDQPGYSARLDSVSWTLPFLRSLDLSGNNFSGPIPDSFSGLTRLQKLTLSHNSLTGPIPDSLSQLGFLEEVYLDYNALEGPIPGSFSGLTRLRRLEVQGNRLTGELPDLSRLSNLYFLNCGDNSISGGFPVTFPASLVEVSMRNNSLVGSFSPESVEKLGFLQVLDLSYNQLTGSIPASLFTRPSLQQLSLAYNNFTSIEVPSQLGADSALIAIDLSYNNLNGLLPGFMGLMPKLSSLSLENNKFVGLIPTQYALKTVWPEPGIAPFNRLLLGGNFLFGPIPDALMRMEPGSARVNLVDNCLFMCPVTLFFCQGGVQKSLVDCRNNIGPVIP</sequence>
<dbReference type="EMBL" id="JBDFQZ010000013">
    <property type="protein sequence ID" value="KAK9670149.1"/>
    <property type="molecule type" value="Genomic_DNA"/>
</dbReference>